<evidence type="ECO:0000313" key="2">
    <source>
        <dbReference type="Proteomes" id="UP000012313"/>
    </source>
</evidence>
<accession>N1WDD1</accession>
<reference evidence="1" key="1">
    <citation type="submission" date="2013-03" db="EMBL/GenBank/DDBJ databases">
        <authorList>
            <person name="Harkins D.M."/>
            <person name="Durkin A.S."/>
            <person name="Brinkac L.M."/>
            <person name="Haft D.H."/>
            <person name="Selengut J.D."/>
            <person name="Sanka R."/>
            <person name="DePew J."/>
            <person name="Purushe J."/>
            <person name="Hartskeerl R.A."/>
            <person name="Ahmed A."/>
            <person name="van der Linden H."/>
            <person name="Goris M.G.A."/>
            <person name="Vinetz J.M."/>
            <person name="Sutton G.G."/>
            <person name="Nierman W.C."/>
            <person name="Fouts D.E."/>
        </authorList>
    </citation>
    <scope>NUCLEOTIDE SEQUENCE [LARGE SCALE GENOMIC DNA]</scope>
    <source>
        <strain evidence="1">ICFT</strain>
    </source>
</reference>
<protein>
    <submittedName>
        <fullName evidence="1">Uncharacterized protein</fullName>
    </submittedName>
</protein>
<dbReference type="AlphaFoldDB" id="N1WDD1"/>
<proteinExistence type="predicted"/>
<keyword evidence="2" id="KW-1185">Reference proteome</keyword>
<organism evidence="1 2">
    <name type="scientific">Leptospira weilii serovar Ranarum str. ICFT</name>
    <dbReference type="NCBI Taxonomy" id="1218598"/>
    <lineage>
        <taxon>Bacteria</taxon>
        <taxon>Pseudomonadati</taxon>
        <taxon>Spirochaetota</taxon>
        <taxon>Spirochaetia</taxon>
        <taxon>Leptospirales</taxon>
        <taxon>Leptospiraceae</taxon>
        <taxon>Leptospira</taxon>
    </lineage>
</organism>
<name>N1WDD1_9LEPT</name>
<comment type="caution">
    <text evidence="1">The sequence shown here is derived from an EMBL/GenBank/DDBJ whole genome shotgun (WGS) entry which is preliminary data.</text>
</comment>
<dbReference type="EMBL" id="AOHC02000041">
    <property type="protein sequence ID" value="EMY76930.1"/>
    <property type="molecule type" value="Genomic_DNA"/>
</dbReference>
<dbReference type="STRING" id="1218598.LEP1GSC060_3282"/>
<evidence type="ECO:0000313" key="1">
    <source>
        <dbReference type="EMBL" id="EMY76930.1"/>
    </source>
</evidence>
<sequence length="50" mass="5851">MKKILIVNSEAPRVDRKGQVVNSGIYLFIFLRSRCLLKEKSCTRKNPWTI</sequence>
<dbReference type="Proteomes" id="UP000012313">
    <property type="component" value="Unassembled WGS sequence"/>
</dbReference>
<gene>
    <name evidence="1" type="ORF">LEP1GSC060_3282</name>
</gene>